<evidence type="ECO:0000313" key="3">
    <source>
        <dbReference type="Proteomes" id="UP001600888"/>
    </source>
</evidence>
<dbReference type="Proteomes" id="UP001600888">
    <property type="component" value="Unassembled WGS sequence"/>
</dbReference>
<protein>
    <submittedName>
        <fullName evidence="2">Uncharacterized protein</fullName>
    </submittedName>
</protein>
<reference evidence="2 3" key="1">
    <citation type="submission" date="2024-03" db="EMBL/GenBank/DDBJ databases">
        <title>A high-quality draft genome sequence of Diaporthe vaccinii, a causative agent of upright dieback and viscid rot disease in cranberry plants.</title>
        <authorList>
            <person name="Sarrasin M."/>
            <person name="Lang B.F."/>
            <person name="Burger G."/>
        </authorList>
    </citation>
    <scope>NUCLEOTIDE SEQUENCE [LARGE SCALE GENOMIC DNA]</scope>
    <source>
        <strain evidence="2 3">IS7</strain>
    </source>
</reference>
<gene>
    <name evidence="2" type="ORF">FJTKL_08546</name>
</gene>
<evidence type="ECO:0000256" key="1">
    <source>
        <dbReference type="SAM" id="MobiDB-lite"/>
    </source>
</evidence>
<name>A0ABR4ERG1_9PEZI</name>
<proteinExistence type="predicted"/>
<dbReference type="EMBL" id="JBAWTH010000033">
    <property type="protein sequence ID" value="KAL2285018.1"/>
    <property type="molecule type" value="Genomic_DNA"/>
</dbReference>
<sequence length="329" mass="36103">METTLGIFKGLLGPLTHDSTAYSDGTAGFDPPFEARNAFFKIYTGIGPGESNDAGGDLPDARLFDRDGNFIGMIVDPGNYVPPGDSAIFWSDSSKGRPVYTLFSGNHDATCIAFATVVWPGRSDHFAWVGDWGSECAGGDPSIATWYFSKVNLPGTDYWPNCLWIDLDGGTPATGFQVNWMDLKPVANDTRFGQEAKDMCQTPSFHIYQHYDPRNIIYNDREEQPGGPPSLKLSETAPLRKRSKPKRSAAEAKLAFEEKYRDKLVIDDVPSHNAHALCESAGSTGPSFVNPEHGYFCDMQTKTIHPVCKGKNGTSVCFDTEQNELGEFT</sequence>
<organism evidence="2 3">
    <name type="scientific">Diaporthe vaccinii</name>
    <dbReference type="NCBI Taxonomy" id="105482"/>
    <lineage>
        <taxon>Eukaryota</taxon>
        <taxon>Fungi</taxon>
        <taxon>Dikarya</taxon>
        <taxon>Ascomycota</taxon>
        <taxon>Pezizomycotina</taxon>
        <taxon>Sordariomycetes</taxon>
        <taxon>Sordariomycetidae</taxon>
        <taxon>Diaporthales</taxon>
        <taxon>Diaporthaceae</taxon>
        <taxon>Diaporthe</taxon>
        <taxon>Diaporthe eres species complex</taxon>
    </lineage>
</organism>
<evidence type="ECO:0000313" key="2">
    <source>
        <dbReference type="EMBL" id="KAL2285018.1"/>
    </source>
</evidence>
<feature type="region of interest" description="Disordered" evidence="1">
    <location>
        <begin position="219"/>
        <end position="248"/>
    </location>
</feature>
<keyword evidence="3" id="KW-1185">Reference proteome</keyword>
<accession>A0ABR4ERG1</accession>
<comment type="caution">
    <text evidence="2">The sequence shown here is derived from an EMBL/GenBank/DDBJ whole genome shotgun (WGS) entry which is preliminary data.</text>
</comment>